<dbReference type="Proteomes" id="UP000694421">
    <property type="component" value="Unplaced"/>
</dbReference>
<dbReference type="InterPro" id="IPR007955">
    <property type="entry name" value="Bystin"/>
</dbReference>
<comment type="similarity">
    <text evidence="1">Belongs to the bystin family.</text>
</comment>
<dbReference type="PANTHER" id="PTHR12821">
    <property type="entry name" value="BYSTIN"/>
    <property type="match status" value="1"/>
</dbReference>
<name>A0A8D0B3H4_SALMN</name>
<sequence length="204" mass="22567">MPKVKHPKGSGGGAGAPINVPLAEQIIQDASVKPVSRVKRRGKASKHGGREEDEYVDEKLSRRILEQARIQQEELETEHDLAGGQEPKVKKKTTVLGEDEDSGSDDDEWPSLEKAAVMEKGDYCEDVTVNPEDEKAIEMFMNKNPPLRCCLNTEVENCPKPLKSSQHCLTGNRSFTSQSQKHGRQLPCTRQQGTTPSVTFLGIM</sequence>
<keyword evidence="4" id="KW-1185">Reference proteome</keyword>
<protein>
    <submittedName>
        <fullName evidence="3">Uncharacterized protein</fullName>
    </submittedName>
</protein>
<feature type="compositionally biased region" description="Acidic residues" evidence="2">
    <location>
        <begin position="97"/>
        <end position="110"/>
    </location>
</feature>
<proteinExistence type="inferred from homology"/>
<organism evidence="3 4">
    <name type="scientific">Salvator merianae</name>
    <name type="common">Argentine black and white tegu</name>
    <name type="synonym">Tupinambis merianae</name>
    <dbReference type="NCBI Taxonomy" id="96440"/>
    <lineage>
        <taxon>Eukaryota</taxon>
        <taxon>Metazoa</taxon>
        <taxon>Chordata</taxon>
        <taxon>Craniata</taxon>
        <taxon>Vertebrata</taxon>
        <taxon>Euteleostomi</taxon>
        <taxon>Lepidosauria</taxon>
        <taxon>Squamata</taxon>
        <taxon>Bifurcata</taxon>
        <taxon>Unidentata</taxon>
        <taxon>Episquamata</taxon>
        <taxon>Laterata</taxon>
        <taxon>Teiioidea</taxon>
        <taxon>Teiidae</taxon>
        <taxon>Salvator</taxon>
    </lineage>
</organism>
<evidence type="ECO:0000256" key="2">
    <source>
        <dbReference type="SAM" id="MobiDB-lite"/>
    </source>
</evidence>
<dbReference type="GO" id="GO:0030515">
    <property type="term" value="F:snoRNA binding"/>
    <property type="evidence" value="ECO:0007669"/>
    <property type="project" value="TreeGrafter"/>
</dbReference>
<dbReference type="Ensembl" id="ENSSMRT00000003330.1">
    <property type="protein sequence ID" value="ENSSMRP00000002783.1"/>
    <property type="gene ID" value="ENSSMRG00000002369.1"/>
</dbReference>
<feature type="region of interest" description="Disordered" evidence="2">
    <location>
        <begin position="28"/>
        <end position="110"/>
    </location>
</feature>
<dbReference type="AlphaFoldDB" id="A0A8D0B3H4"/>
<evidence type="ECO:0000256" key="1">
    <source>
        <dbReference type="ARBA" id="ARBA00007114"/>
    </source>
</evidence>
<reference evidence="3" key="1">
    <citation type="submission" date="2025-08" db="UniProtKB">
        <authorList>
            <consortium name="Ensembl"/>
        </authorList>
    </citation>
    <scope>IDENTIFICATION</scope>
</reference>
<feature type="compositionally biased region" description="Basic and acidic residues" evidence="2">
    <location>
        <begin position="57"/>
        <end position="66"/>
    </location>
</feature>
<dbReference type="GO" id="GO:0030688">
    <property type="term" value="C:preribosome, small subunit precursor"/>
    <property type="evidence" value="ECO:0007669"/>
    <property type="project" value="TreeGrafter"/>
</dbReference>
<dbReference type="PANTHER" id="PTHR12821:SF0">
    <property type="entry name" value="BYSTIN"/>
    <property type="match status" value="1"/>
</dbReference>
<dbReference type="GeneTree" id="ENSGT00390000007241"/>
<evidence type="ECO:0000313" key="3">
    <source>
        <dbReference type="Ensembl" id="ENSSMRP00000002783.1"/>
    </source>
</evidence>
<dbReference type="GO" id="GO:0005730">
    <property type="term" value="C:nucleolus"/>
    <property type="evidence" value="ECO:0007669"/>
    <property type="project" value="TreeGrafter"/>
</dbReference>
<feature type="compositionally biased region" description="Basic residues" evidence="2">
    <location>
        <begin position="36"/>
        <end position="47"/>
    </location>
</feature>
<dbReference type="GO" id="GO:0006364">
    <property type="term" value="P:rRNA processing"/>
    <property type="evidence" value="ECO:0007669"/>
    <property type="project" value="TreeGrafter"/>
</dbReference>
<dbReference type="GO" id="GO:0005737">
    <property type="term" value="C:cytoplasm"/>
    <property type="evidence" value="ECO:0007669"/>
    <property type="project" value="TreeGrafter"/>
</dbReference>
<accession>A0A8D0B3H4</accession>
<evidence type="ECO:0000313" key="4">
    <source>
        <dbReference type="Proteomes" id="UP000694421"/>
    </source>
</evidence>
<reference evidence="3" key="2">
    <citation type="submission" date="2025-09" db="UniProtKB">
        <authorList>
            <consortium name="Ensembl"/>
        </authorList>
    </citation>
    <scope>IDENTIFICATION</scope>
</reference>